<accession>A0A0S6VQF1</accession>
<dbReference type="GO" id="GO:0008198">
    <property type="term" value="F:ferrous iron binding"/>
    <property type="evidence" value="ECO:0007669"/>
    <property type="project" value="TreeGrafter"/>
</dbReference>
<feature type="binding site" evidence="6">
    <location>
        <position position="94"/>
    </location>
    <ligand>
        <name>Fe cation</name>
        <dbReference type="ChEBI" id="CHEBI:24875"/>
        <label>1</label>
    </ligand>
</feature>
<dbReference type="EMBL" id="DF820455">
    <property type="protein sequence ID" value="GAK49387.1"/>
    <property type="molecule type" value="Genomic_DNA"/>
</dbReference>
<dbReference type="SUPFAM" id="SSF47240">
    <property type="entry name" value="Ferritin-like"/>
    <property type="match status" value="1"/>
</dbReference>
<keyword evidence="2 7" id="KW-0409">Iron storage</keyword>
<dbReference type="GO" id="GO:0006879">
    <property type="term" value="P:intracellular iron ion homeostasis"/>
    <property type="evidence" value="ECO:0007669"/>
    <property type="project" value="UniProtKB-KW"/>
</dbReference>
<evidence type="ECO:0000259" key="8">
    <source>
        <dbReference type="PROSITE" id="PS50905"/>
    </source>
</evidence>
<keyword evidence="3 6" id="KW-0479">Metal-binding</keyword>
<keyword evidence="10" id="KW-1185">Reference proteome</keyword>
<evidence type="ECO:0000313" key="9">
    <source>
        <dbReference type="EMBL" id="GAK49387.1"/>
    </source>
</evidence>
<dbReference type="InterPro" id="IPR001519">
    <property type="entry name" value="Ferritin"/>
</dbReference>
<dbReference type="PANTHER" id="PTHR11431:SF127">
    <property type="entry name" value="BACTERIAL NON-HEME FERRITIN"/>
    <property type="match status" value="1"/>
</dbReference>
<evidence type="ECO:0000256" key="2">
    <source>
        <dbReference type="ARBA" id="ARBA00022434"/>
    </source>
</evidence>
<keyword evidence="7" id="KW-0963">Cytoplasm</keyword>
<comment type="function">
    <text evidence="7">Iron-storage protein.</text>
</comment>
<dbReference type="InterPro" id="IPR009078">
    <property type="entry name" value="Ferritin-like_SF"/>
</dbReference>
<dbReference type="AlphaFoldDB" id="A0A0S6VQF1"/>
<organism evidence="9">
    <name type="scientific">Candidatus Moduliflexus flocculans</name>
    <dbReference type="NCBI Taxonomy" id="1499966"/>
    <lineage>
        <taxon>Bacteria</taxon>
        <taxon>Candidatus Moduliflexota</taxon>
        <taxon>Candidatus Moduliflexia</taxon>
        <taxon>Candidatus Moduliflexales</taxon>
        <taxon>Candidatus Moduliflexaceae</taxon>
    </lineage>
</organism>
<dbReference type="CDD" id="cd01055">
    <property type="entry name" value="Nonheme_Ferritin"/>
    <property type="match status" value="1"/>
</dbReference>
<comment type="similarity">
    <text evidence="1 7">Belongs to the ferritin family. Prokaryotic subfamily.</text>
</comment>
<dbReference type="Gene3D" id="1.20.1260.10">
    <property type="match status" value="1"/>
</dbReference>
<dbReference type="Pfam" id="PF00210">
    <property type="entry name" value="Ferritin"/>
    <property type="match status" value="1"/>
</dbReference>
<sequence length="163" mass="18635">MLSAKMKKALNKQINFEFYSSYLYLAMSADFASKNLDGFAAWMQHQAQEEWGHGMKIYKYINDRGEKVKLDGIDTPPAEWASVLEAFEASYKHEQEVTKRIGDLMKLAQDESDFASAAFLQWFITEQVEEEDNVSSIVEKLKMVGESPQGLFMLDRTVAQRAS</sequence>
<comment type="subcellular location">
    <subcellularLocation>
        <location evidence="7">Cytoplasm</location>
    </subcellularLocation>
</comment>
<dbReference type="HOGENOM" id="CLU_065681_1_2_0"/>
<evidence type="ECO:0000256" key="7">
    <source>
        <dbReference type="RuleBase" id="RU361145"/>
    </source>
</evidence>
<protein>
    <recommendedName>
        <fullName evidence="7">Ferritin</fullName>
        <ecNumber evidence="7">1.16.3.2</ecNumber>
    </recommendedName>
</protein>
<dbReference type="FunFam" id="1.20.1260.10:FF:000001">
    <property type="entry name" value="Non-heme ferritin"/>
    <property type="match status" value="1"/>
</dbReference>
<dbReference type="GO" id="GO:0005829">
    <property type="term" value="C:cytosol"/>
    <property type="evidence" value="ECO:0007669"/>
    <property type="project" value="TreeGrafter"/>
</dbReference>
<keyword evidence="5 6" id="KW-0408">Iron</keyword>
<feature type="binding site" evidence="6">
    <location>
        <position position="17"/>
    </location>
    <ligand>
        <name>Fe cation</name>
        <dbReference type="ChEBI" id="CHEBI:24875"/>
        <label>1</label>
    </ligand>
</feature>
<dbReference type="Proteomes" id="UP000030700">
    <property type="component" value="Unassembled WGS sequence"/>
</dbReference>
<gene>
    <name evidence="9" type="ORF">U14_00609</name>
</gene>
<dbReference type="InterPro" id="IPR009040">
    <property type="entry name" value="Ferritin-like_diiron"/>
</dbReference>
<evidence type="ECO:0000256" key="3">
    <source>
        <dbReference type="ARBA" id="ARBA00022723"/>
    </source>
</evidence>
<dbReference type="InterPro" id="IPR008331">
    <property type="entry name" value="Ferritin_DPS_dom"/>
</dbReference>
<proteinExistence type="inferred from homology"/>
<dbReference type="PANTHER" id="PTHR11431">
    <property type="entry name" value="FERRITIN"/>
    <property type="match status" value="1"/>
</dbReference>
<dbReference type="EC" id="1.16.3.2" evidence="7"/>
<evidence type="ECO:0000256" key="1">
    <source>
        <dbReference type="ARBA" id="ARBA00006950"/>
    </source>
</evidence>
<name>A0A0S6VQF1_9BACT</name>
<feature type="binding site" evidence="6">
    <location>
        <position position="53"/>
    </location>
    <ligand>
        <name>Fe cation</name>
        <dbReference type="ChEBI" id="CHEBI:24875"/>
        <label>1</label>
    </ligand>
</feature>
<keyword evidence="4" id="KW-0560">Oxidoreductase</keyword>
<feature type="domain" description="Ferritin-like diiron" evidence="8">
    <location>
        <begin position="1"/>
        <end position="145"/>
    </location>
</feature>
<dbReference type="STRING" id="1499966.U14_00609"/>
<dbReference type="GO" id="GO:0042802">
    <property type="term" value="F:identical protein binding"/>
    <property type="evidence" value="ECO:0007669"/>
    <property type="project" value="UniProtKB-ARBA"/>
</dbReference>
<dbReference type="GO" id="GO:0004322">
    <property type="term" value="F:ferroxidase activity"/>
    <property type="evidence" value="ECO:0007669"/>
    <property type="project" value="TreeGrafter"/>
</dbReference>
<comment type="catalytic activity">
    <reaction evidence="7">
        <text>4 Fe(2+) + O2 + 6 H2O = 4 iron(III) oxide-hydroxide + 12 H(+)</text>
        <dbReference type="Rhea" id="RHEA:11972"/>
        <dbReference type="ChEBI" id="CHEBI:15377"/>
        <dbReference type="ChEBI" id="CHEBI:15378"/>
        <dbReference type="ChEBI" id="CHEBI:15379"/>
        <dbReference type="ChEBI" id="CHEBI:29033"/>
        <dbReference type="ChEBI" id="CHEBI:78619"/>
        <dbReference type="EC" id="1.16.3.2"/>
    </reaction>
</comment>
<reference evidence="9" key="1">
    <citation type="journal article" date="2015" name="PeerJ">
        <title>First genomic representation of candidate bacterial phylum KSB3 points to enhanced environmental sensing as a trigger of wastewater bulking.</title>
        <authorList>
            <person name="Sekiguchi Y."/>
            <person name="Ohashi A."/>
            <person name="Parks D.H."/>
            <person name="Yamauchi T."/>
            <person name="Tyson G.W."/>
            <person name="Hugenholtz P."/>
        </authorList>
    </citation>
    <scope>NUCLEOTIDE SEQUENCE [LARGE SCALE GENOMIC DNA]</scope>
</reference>
<feature type="binding site" evidence="6">
    <location>
        <position position="127"/>
    </location>
    <ligand>
        <name>Fe cation</name>
        <dbReference type="ChEBI" id="CHEBI:24875"/>
        <label>1</label>
    </ligand>
</feature>
<dbReference type="InterPro" id="IPR041719">
    <property type="entry name" value="Ferritin_prok"/>
</dbReference>
<evidence type="ECO:0000313" key="10">
    <source>
        <dbReference type="Proteomes" id="UP000030700"/>
    </source>
</evidence>
<dbReference type="GO" id="GO:0006826">
    <property type="term" value="P:iron ion transport"/>
    <property type="evidence" value="ECO:0007669"/>
    <property type="project" value="InterPro"/>
</dbReference>
<dbReference type="PROSITE" id="PS50905">
    <property type="entry name" value="FERRITIN_LIKE"/>
    <property type="match status" value="1"/>
</dbReference>
<dbReference type="InterPro" id="IPR012347">
    <property type="entry name" value="Ferritin-like"/>
</dbReference>
<evidence type="ECO:0000256" key="4">
    <source>
        <dbReference type="ARBA" id="ARBA00023002"/>
    </source>
</evidence>
<evidence type="ECO:0000256" key="6">
    <source>
        <dbReference type="PIRSR" id="PIRSR601519-1"/>
    </source>
</evidence>
<evidence type="ECO:0000256" key="5">
    <source>
        <dbReference type="ARBA" id="ARBA00023004"/>
    </source>
</evidence>
<dbReference type="GO" id="GO:0008199">
    <property type="term" value="F:ferric iron binding"/>
    <property type="evidence" value="ECO:0007669"/>
    <property type="project" value="InterPro"/>
</dbReference>
<feature type="binding site" evidence="6">
    <location>
        <position position="50"/>
    </location>
    <ligand>
        <name>Fe cation</name>
        <dbReference type="ChEBI" id="CHEBI:24875"/>
        <label>1</label>
    </ligand>
</feature>